<protein>
    <submittedName>
        <fullName evidence="1">Peptidyl-prolyl cis-trans isomerase</fullName>
    </submittedName>
</protein>
<organism evidence="1">
    <name type="scientific">Rhizophora mucronata</name>
    <name type="common">Asiatic mangrove</name>
    <dbReference type="NCBI Taxonomy" id="61149"/>
    <lineage>
        <taxon>Eukaryota</taxon>
        <taxon>Viridiplantae</taxon>
        <taxon>Streptophyta</taxon>
        <taxon>Embryophyta</taxon>
        <taxon>Tracheophyta</taxon>
        <taxon>Spermatophyta</taxon>
        <taxon>Magnoliopsida</taxon>
        <taxon>eudicotyledons</taxon>
        <taxon>Gunneridae</taxon>
        <taxon>Pentapetalae</taxon>
        <taxon>rosids</taxon>
        <taxon>fabids</taxon>
        <taxon>Malpighiales</taxon>
        <taxon>Rhizophoraceae</taxon>
        <taxon>Rhizophora</taxon>
    </lineage>
</organism>
<dbReference type="GO" id="GO:0016853">
    <property type="term" value="F:isomerase activity"/>
    <property type="evidence" value="ECO:0007669"/>
    <property type="project" value="UniProtKB-KW"/>
</dbReference>
<keyword evidence="1" id="KW-0413">Isomerase</keyword>
<sequence>MLSPPVPETRKKEKVNNPLKHTLLHIEQSSLMPSKFNDKQTSAKIIQIDQINQDLILHMTIECLQYLDHNINHYVVFHTTIEFPMLYIFNKQDNK</sequence>
<reference evidence="1" key="1">
    <citation type="submission" date="2018-02" db="EMBL/GenBank/DDBJ databases">
        <title>Rhizophora mucronata_Transcriptome.</title>
        <authorList>
            <person name="Meera S.P."/>
            <person name="Sreeshan A."/>
            <person name="Augustine A."/>
        </authorList>
    </citation>
    <scope>NUCLEOTIDE SEQUENCE</scope>
    <source>
        <tissue evidence="1">Leaf</tissue>
    </source>
</reference>
<dbReference type="EMBL" id="GGEC01042504">
    <property type="protein sequence ID" value="MBX22988.1"/>
    <property type="molecule type" value="Transcribed_RNA"/>
</dbReference>
<evidence type="ECO:0000313" key="1">
    <source>
        <dbReference type="EMBL" id="MBX22988.1"/>
    </source>
</evidence>
<name>A0A2P2LYE7_RHIMU</name>
<accession>A0A2P2LYE7</accession>
<proteinExistence type="predicted"/>
<dbReference type="AlphaFoldDB" id="A0A2P2LYE7"/>